<accession>A0AAU9LNV7</accession>
<dbReference type="InterPro" id="IPR051195">
    <property type="entry name" value="Fungal_stress_NST1"/>
</dbReference>
<feature type="compositionally biased region" description="Low complexity" evidence="1">
    <location>
        <begin position="131"/>
        <end position="142"/>
    </location>
</feature>
<gene>
    <name evidence="2" type="ORF">LVIROSA_LOCUS3885</name>
</gene>
<dbReference type="AlphaFoldDB" id="A0AAU9LNV7"/>
<proteinExistence type="predicted"/>
<name>A0AAU9LNV7_9ASTR</name>
<evidence type="ECO:0000256" key="1">
    <source>
        <dbReference type="SAM" id="MobiDB-lite"/>
    </source>
</evidence>
<dbReference type="Gene3D" id="2.130.10.10">
    <property type="entry name" value="YVTN repeat-like/Quinoprotein amine dehydrogenase"/>
    <property type="match status" value="1"/>
</dbReference>
<evidence type="ECO:0000313" key="2">
    <source>
        <dbReference type="EMBL" id="CAH1416097.1"/>
    </source>
</evidence>
<organism evidence="2 3">
    <name type="scientific">Lactuca virosa</name>
    <dbReference type="NCBI Taxonomy" id="75947"/>
    <lineage>
        <taxon>Eukaryota</taxon>
        <taxon>Viridiplantae</taxon>
        <taxon>Streptophyta</taxon>
        <taxon>Embryophyta</taxon>
        <taxon>Tracheophyta</taxon>
        <taxon>Spermatophyta</taxon>
        <taxon>Magnoliopsida</taxon>
        <taxon>eudicotyledons</taxon>
        <taxon>Gunneridae</taxon>
        <taxon>Pentapetalae</taxon>
        <taxon>asterids</taxon>
        <taxon>campanulids</taxon>
        <taxon>Asterales</taxon>
        <taxon>Asteraceae</taxon>
        <taxon>Cichorioideae</taxon>
        <taxon>Cichorieae</taxon>
        <taxon>Lactucinae</taxon>
        <taxon>Lactuca</taxon>
    </lineage>
</organism>
<reference evidence="2 3" key="1">
    <citation type="submission" date="2022-01" db="EMBL/GenBank/DDBJ databases">
        <authorList>
            <person name="Xiong W."/>
            <person name="Schranz E."/>
        </authorList>
    </citation>
    <scope>NUCLEOTIDE SEQUENCE [LARGE SCALE GENOMIC DNA]</scope>
</reference>
<dbReference type="InterPro" id="IPR015943">
    <property type="entry name" value="WD40/YVTN_repeat-like_dom_sf"/>
</dbReference>
<keyword evidence="3" id="KW-1185">Reference proteome</keyword>
<evidence type="ECO:0000313" key="3">
    <source>
        <dbReference type="Proteomes" id="UP001157418"/>
    </source>
</evidence>
<comment type="caution">
    <text evidence="2">The sequence shown here is derived from an EMBL/GenBank/DDBJ whole genome shotgun (WGS) entry which is preliminary data.</text>
</comment>
<protein>
    <submittedName>
        <fullName evidence="2">Uncharacterized protein</fullName>
    </submittedName>
</protein>
<feature type="compositionally biased region" description="Basic and acidic residues" evidence="1">
    <location>
        <begin position="159"/>
        <end position="175"/>
    </location>
</feature>
<dbReference type="Proteomes" id="UP001157418">
    <property type="component" value="Unassembled WGS sequence"/>
</dbReference>
<dbReference type="PANTHER" id="PTHR31780:SF10">
    <property type="entry name" value="LD36051P"/>
    <property type="match status" value="1"/>
</dbReference>
<dbReference type="PANTHER" id="PTHR31780">
    <property type="entry name" value="STRESS RESPONSE PROTEIN NST1-RELATED"/>
    <property type="match status" value="1"/>
</dbReference>
<feature type="region of interest" description="Disordered" evidence="1">
    <location>
        <begin position="131"/>
        <end position="175"/>
    </location>
</feature>
<sequence length="435" mass="48791">MSLRRLWCFCFQLVQKHPSDTCEHALLYSSIPFKGHTNEKNFAGLYVADGYIACGSETNEIVAYTYHSRWTTYPFWCFPTRHLDCIRSTRWNYGGVQDKLEQSDLVDVQQEIMAHKLDKKDTLRCYSKSSLLVSSPPSSPTHLSHDELDDSYVIPTRGDGNENPEHDANDEPGEVREVTTMYDEDDDGYGEEDEVHEGNDENINLTQEFQHMGIEEKDTNKVMENLVLGFKEGVEVRIPGDETDVNTIGTPEKKQDAVDSVNSVINDSVVQPQNATSDSSATTHALPSISFQTDLPVKHQFGLFSGPSLLPSAVPAIQIRSIQMPLHIHPPVGSSMVHLHHQSQPPLFQFGQLRYTSTVSQGILPITSQTHFTCSTKHLPNPFQPGSDVPKMERQQTMVFYMHGICKNQTWDKVGEVTDGPDDGNAMKRPVLDGL</sequence>
<dbReference type="EMBL" id="CAKMRJ010000002">
    <property type="protein sequence ID" value="CAH1416097.1"/>
    <property type="molecule type" value="Genomic_DNA"/>
</dbReference>